<dbReference type="PROSITE" id="PS50011">
    <property type="entry name" value="PROTEIN_KINASE_DOM"/>
    <property type="match status" value="1"/>
</dbReference>
<dbReference type="PANTHER" id="PTHR48056:SF89">
    <property type="entry name" value="OS06G0585982 PROTEIN"/>
    <property type="match status" value="1"/>
</dbReference>
<organism evidence="19 20">
    <name type="scientific">Quercus rubra</name>
    <name type="common">Northern red oak</name>
    <name type="synonym">Quercus borealis</name>
    <dbReference type="NCBI Taxonomy" id="3512"/>
    <lineage>
        <taxon>Eukaryota</taxon>
        <taxon>Viridiplantae</taxon>
        <taxon>Streptophyta</taxon>
        <taxon>Embryophyta</taxon>
        <taxon>Tracheophyta</taxon>
        <taxon>Spermatophyta</taxon>
        <taxon>Magnoliopsida</taxon>
        <taxon>eudicotyledons</taxon>
        <taxon>Gunneridae</taxon>
        <taxon>Pentapetalae</taxon>
        <taxon>rosids</taxon>
        <taxon>fabids</taxon>
        <taxon>Fagales</taxon>
        <taxon>Fagaceae</taxon>
        <taxon>Quercus</taxon>
    </lineage>
</organism>
<dbReference type="Gene3D" id="3.30.200.20">
    <property type="entry name" value="Phosphorylase Kinase, domain 1"/>
    <property type="match status" value="1"/>
</dbReference>
<gene>
    <name evidence="19" type="ORF">RGQ29_031585</name>
</gene>
<protein>
    <recommendedName>
        <fullName evidence="2">non-specific serine/threonine protein kinase</fullName>
        <ecNumber evidence="2">2.7.11.1</ecNumber>
    </recommendedName>
</protein>
<dbReference type="Pfam" id="PF07714">
    <property type="entry name" value="PK_Tyr_Ser-Thr"/>
    <property type="match status" value="1"/>
</dbReference>
<dbReference type="SUPFAM" id="SSF56112">
    <property type="entry name" value="Protein kinase-like (PK-like)"/>
    <property type="match status" value="1"/>
</dbReference>
<dbReference type="InterPro" id="IPR001245">
    <property type="entry name" value="Ser-Thr/Tyr_kinase_cat_dom"/>
</dbReference>
<keyword evidence="20" id="KW-1185">Reference proteome</keyword>
<dbReference type="GO" id="GO:0005524">
    <property type="term" value="F:ATP binding"/>
    <property type="evidence" value="ECO:0007669"/>
    <property type="project" value="UniProtKB-UniRule"/>
</dbReference>
<dbReference type="Gene3D" id="1.10.510.10">
    <property type="entry name" value="Transferase(Phosphotransferase) domain 1"/>
    <property type="match status" value="1"/>
</dbReference>
<keyword evidence="11" id="KW-0418">Kinase</keyword>
<evidence type="ECO:0000256" key="13">
    <source>
        <dbReference type="ARBA" id="ARBA00022989"/>
    </source>
</evidence>
<dbReference type="InterPro" id="IPR017441">
    <property type="entry name" value="Protein_kinase_ATP_BS"/>
</dbReference>
<keyword evidence="10 16" id="KW-0547">Nucleotide-binding</keyword>
<dbReference type="InterPro" id="IPR008271">
    <property type="entry name" value="Ser/Thr_kinase_AS"/>
</dbReference>
<evidence type="ECO:0000256" key="9">
    <source>
        <dbReference type="ARBA" id="ARBA00022737"/>
    </source>
</evidence>
<evidence type="ECO:0000313" key="19">
    <source>
        <dbReference type="EMBL" id="KAK4573699.1"/>
    </source>
</evidence>
<dbReference type="InterPro" id="IPR001611">
    <property type="entry name" value="Leu-rich_rpt"/>
</dbReference>
<sequence>MHFCNWLGITCGRRHQRVTRLELLSYQLHGSISPYIGNLTFLMVIQLSNNSFYGEIPQKMGHLFRLQRLGLSRNMLEGEIPSSLSNCSNLMVIKMASNKLKGRIPLELGYLMKLEELVIHENNLTGGIPSSLGNLSSVAILGIGSNNLGGNIPDAIGQLKSLIHLYISISKLSGTIPSSLYNVSSLKIFSATNNQLNGTLPANMGINLPNLQLLAFGGNEFSGPIPTSLCNATKLQVVDLNNNNILGSVPTTLGNLLDLYSLRLSNNSLGRSLKFLTYLTNCSKLDCLGLSMNRFGGVLPNSIANLSNQLTQLYLGGNEISGTIPASLANLDTLIILGLEYNHFTGIIPASFGRFQKMQGLGLTGNSLSGEIPTFIGNLTELFKLFLGENLFEGNIPPSIVNCQLLQFLDISLNKLNGSISQHTGLSSLPLVFLNLSHNSLTGKLPFEVANLKNINELDVSNNHLSGEIPTSIGSCLILEYLYLQGNSFKGVIPSSLASLRGLRRLDVSQNNLSGPLPKGLEILPFLEFLNLSFNNFEGEVPTEGIFKNTSVISLIGNTNLCGGIPKLQLPKCPVKVTKPRSSIQLKLAIVISSLVLSFILFSFLFVLYWMKKSKKKSCSMVPTIDLLLNVSYKELYQATRGFSPNNLIGSGSFGSVYGGALDQEERLVAIKVLNLQHKGASKSFMAECNALRNIRHRNLVKILTCCSSMDYGGNQFKALVFEFMTNGSLDIWLHPGIPNEHQSRNLSLLQRLNVAIDVASAIDYLHNHSTQPIVHCDLKPSNVLLDHDMVAHVSDFGLARLLSITDGSSAKQTSSIGIKGSIGYAAPEYGMSGEASMKGDVYSYGILLLEMFLGKRPTDEMFKNDLNLHNFAKMGLPERVVQIVDPILLPREVVATPIAIMATREDNNDNEILVDEDDQGSIANLSQMDANMHKCLVSILEIGLACSMESPKERMKMEEVIRELHLIKNAYLSSGIRSGLSEILV</sequence>
<keyword evidence="6" id="KW-0808">Transferase</keyword>
<comment type="subcellular location">
    <subcellularLocation>
        <location evidence="1">Cell membrane</location>
        <topology evidence="1">Single-pass membrane protein</topology>
    </subcellularLocation>
</comment>
<dbReference type="GO" id="GO:0033612">
    <property type="term" value="F:receptor serine/threonine kinase binding"/>
    <property type="evidence" value="ECO:0007669"/>
    <property type="project" value="TreeGrafter"/>
</dbReference>
<evidence type="ECO:0000256" key="10">
    <source>
        <dbReference type="ARBA" id="ARBA00022741"/>
    </source>
</evidence>
<dbReference type="AlphaFoldDB" id="A0AAN7EMJ0"/>
<evidence type="ECO:0000256" key="3">
    <source>
        <dbReference type="ARBA" id="ARBA00022475"/>
    </source>
</evidence>
<keyword evidence="15" id="KW-0325">Glycoprotein</keyword>
<accession>A0AAN7EMJ0</accession>
<dbReference type="SMART" id="SM00220">
    <property type="entry name" value="S_TKc"/>
    <property type="match status" value="1"/>
</dbReference>
<dbReference type="Pfam" id="PF13855">
    <property type="entry name" value="LRR_8"/>
    <property type="match status" value="1"/>
</dbReference>
<dbReference type="PANTHER" id="PTHR48056">
    <property type="entry name" value="LRR RECEPTOR-LIKE SERINE/THREONINE-PROTEIN KINASE-RELATED"/>
    <property type="match status" value="1"/>
</dbReference>
<evidence type="ECO:0000256" key="4">
    <source>
        <dbReference type="ARBA" id="ARBA00022527"/>
    </source>
</evidence>
<dbReference type="PROSITE" id="PS00108">
    <property type="entry name" value="PROTEIN_KINASE_ST"/>
    <property type="match status" value="1"/>
</dbReference>
<dbReference type="Pfam" id="PF00560">
    <property type="entry name" value="LRR_1"/>
    <property type="match status" value="6"/>
</dbReference>
<dbReference type="Gene3D" id="3.80.10.10">
    <property type="entry name" value="Ribonuclease Inhibitor"/>
    <property type="match status" value="3"/>
</dbReference>
<evidence type="ECO:0000256" key="14">
    <source>
        <dbReference type="ARBA" id="ARBA00023136"/>
    </source>
</evidence>
<dbReference type="GO" id="GO:0004674">
    <property type="term" value="F:protein serine/threonine kinase activity"/>
    <property type="evidence" value="ECO:0007669"/>
    <property type="project" value="UniProtKB-KW"/>
</dbReference>
<proteinExistence type="predicted"/>
<reference evidence="19 20" key="1">
    <citation type="journal article" date="2023" name="G3 (Bethesda)">
        <title>A haplotype-resolved chromosome-scale genome for Quercus rubra L. provides insights into the genetics of adaptive traits for red oak species.</title>
        <authorList>
            <person name="Kapoor B."/>
            <person name="Jenkins J."/>
            <person name="Schmutz J."/>
            <person name="Zhebentyayeva T."/>
            <person name="Kuelheim C."/>
            <person name="Coggeshall M."/>
            <person name="Heim C."/>
            <person name="Lasky J.R."/>
            <person name="Leites L."/>
            <person name="Islam-Faridi N."/>
            <person name="Romero-Severson J."/>
            <person name="DeLeo V.L."/>
            <person name="Lucas S.M."/>
            <person name="Lazic D."/>
            <person name="Gailing O."/>
            <person name="Carlson J."/>
            <person name="Staton M."/>
        </authorList>
    </citation>
    <scope>NUCLEOTIDE SEQUENCE [LARGE SCALE GENOMIC DNA]</scope>
    <source>
        <strain evidence="19">Pseudo-F2</strain>
    </source>
</reference>
<dbReference type="SUPFAM" id="SSF52058">
    <property type="entry name" value="L domain-like"/>
    <property type="match status" value="2"/>
</dbReference>
<evidence type="ECO:0000256" key="16">
    <source>
        <dbReference type="PROSITE-ProRule" id="PRU10141"/>
    </source>
</evidence>
<dbReference type="EMBL" id="JAXUIC010000009">
    <property type="protein sequence ID" value="KAK4573699.1"/>
    <property type="molecule type" value="Genomic_DNA"/>
</dbReference>
<dbReference type="InterPro" id="IPR000719">
    <property type="entry name" value="Prot_kinase_dom"/>
</dbReference>
<dbReference type="InterPro" id="IPR011009">
    <property type="entry name" value="Kinase-like_dom_sf"/>
</dbReference>
<feature type="transmembrane region" description="Helical" evidence="17">
    <location>
        <begin position="588"/>
        <end position="611"/>
    </location>
</feature>
<name>A0AAN7EMJ0_QUERU</name>
<evidence type="ECO:0000256" key="2">
    <source>
        <dbReference type="ARBA" id="ARBA00012513"/>
    </source>
</evidence>
<evidence type="ECO:0000256" key="1">
    <source>
        <dbReference type="ARBA" id="ARBA00004162"/>
    </source>
</evidence>
<dbReference type="FunFam" id="3.30.200.20:FF:000432">
    <property type="entry name" value="LRR receptor-like serine/threonine-protein kinase EFR"/>
    <property type="match status" value="1"/>
</dbReference>
<comment type="caution">
    <text evidence="19">The sequence shown here is derived from an EMBL/GenBank/DDBJ whole genome shotgun (WGS) entry which is preliminary data.</text>
</comment>
<keyword evidence="3" id="KW-1003">Cell membrane</keyword>
<evidence type="ECO:0000256" key="6">
    <source>
        <dbReference type="ARBA" id="ARBA00022679"/>
    </source>
</evidence>
<dbReference type="Proteomes" id="UP001324115">
    <property type="component" value="Unassembled WGS sequence"/>
</dbReference>
<evidence type="ECO:0000259" key="18">
    <source>
        <dbReference type="PROSITE" id="PS50011"/>
    </source>
</evidence>
<dbReference type="FunFam" id="3.80.10.10:FF:000095">
    <property type="entry name" value="LRR receptor-like serine/threonine-protein kinase GSO1"/>
    <property type="match status" value="1"/>
</dbReference>
<feature type="binding site" evidence="16">
    <location>
        <position position="672"/>
    </location>
    <ligand>
        <name>ATP</name>
        <dbReference type="ChEBI" id="CHEBI:30616"/>
    </ligand>
</feature>
<dbReference type="EC" id="2.7.11.1" evidence="2"/>
<evidence type="ECO:0000256" key="12">
    <source>
        <dbReference type="ARBA" id="ARBA00022840"/>
    </source>
</evidence>
<evidence type="ECO:0000256" key="17">
    <source>
        <dbReference type="SAM" id="Phobius"/>
    </source>
</evidence>
<keyword evidence="14 17" id="KW-0472">Membrane</keyword>
<keyword evidence="4" id="KW-0723">Serine/threonine-protein kinase</keyword>
<keyword evidence="5" id="KW-0433">Leucine-rich repeat</keyword>
<evidence type="ECO:0000256" key="7">
    <source>
        <dbReference type="ARBA" id="ARBA00022692"/>
    </source>
</evidence>
<keyword evidence="13 17" id="KW-1133">Transmembrane helix</keyword>
<evidence type="ECO:0000256" key="11">
    <source>
        <dbReference type="ARBA" id="ARBA00022777"/>
    </source>
</evidence>
<dbReference type="InterPro" id="IPR050647">
    <property type="entry name" value="Plant_LRR-RLKs"/>
</dbReference>
<evidence type="ECO:0000256" key="5">
    <source>
        <dbReference type="ARBA" id="ARBA00022614"/>
    </source>
</evidence>
<feature type="domain" description="Protein kinase" evidence="18">
    <location>
        <begin position="643"/>
        <end position="973"/>
    </location>
</feature>
<keyword evidence="8" id="KW-0732">Signal</keyword>
<dbReference type="PROSITE" id="PS00107">
    <property type="entry name" value="PROTEIN_KINASE_ATP"/>
    <property type="match status" value="1"/>
</dbReference>
<dbReference type="FunFam" id="3.80.10.10:FF:000288">
    <property type="entry name" value="LRR receptor-like serine/threonine-protein kinase EFR"/>
    <property type="match status" value="1"/>
</dbReference>
<evidence type="ECO:0000256" key="15">
    <source>
        <dbReference type="ARBA" id="ARBA00023180"/>
    </source>
</evidence>
<evidence type="ECO:0000256" key="8">
    <source>
        <dbReference type="ARBA" id="ARBA00022729"/>
    </source>
</evidence>
<dbReference type="GO" id="GO:0005886">
    <property type="term" value="C:plasma membrane"/>
    <property type="evidence" value="ECO:0007669"/>
    <property type="project" value="UniProtKB-SubCell"/>
</dbReference>
<keyword evidence="7 17" id="KW-0812">Transmembrane</keyword>
<keyword evidence="12 16" id="KW-0067">ATP-binding</keyword>
<evidence type="ECO:0000313" key="20">
    <source>
        <dbReference type="Proteomes" id="UP001324115"/>
    </source>
</evidence>
<dbReference type="InterPro" id="IPR032675">
    <property type="entry name" value="LRR_dom_sf"/>
</dbReference>
<keyword evidence="9" id="KW-0677">Repeat</keyword>